<evidence type="ECO:0000256" key="5">
    <source>
        <dbReference type="ARBA" id="ARBA00022694"/>
    </source>
</evidence>
<dbReference type="Pfam" id="PF11722">
    <property type="entry name" value="zf-TRM13_CCCH"/>
    <property type="match status" value="1"/>
</dbReference>
<dbReference type="InterPro" id="IPR021721">
    <property type="entry name" value="Znf_CCCH-type_TRM13"/>
</dbReference>
<dbReference type="PROSITE" id="PS51800">
    <property type="entry name" value="ZF_CHHC_U11_48K"/>
    <property type="match status" value="1"/>
</dbReference>
<comment type="catalytic activity">
    <reaction evidence="11 12">
        <text>adenosine(4) in tRNA(His) + S-adenosyl-L-methionine = 2'-O-methyladenosine(4) in tRNA(His) + S-adenosyl-L-homocysteine + H(+)</text>
        <dbReference type="Rhea" id="RHEA:43196"/>
        <dbReference type="Rhea" id="RHEA-COMP:10401"/>
        <dbReference type="Rhea" id="RHEA-COMP:10402"/>
        <dbReference type="ChEBI" id="CHEBI:15378"/>
        <dbReference type="ChEBI" id="CHEBI:57856"/>
        <dbReference type="ChEBI" id="CHEBI:59789"/>
        <dbReference type="ChEBI" id="CHEBI:74411"/>
        <dbReference type="ChEBI" id="CHEBI:74477"/>
        <dbReference type="EC" id="2.1.1.225"/>
    </reaction>
</comment>
<keyword evidence="8 12" id="KW-0862">Zinc</keyword>
<evidence type="ECO:0000256" key="7">
    <source>
        <dbReference type="ARBA" id="ARBA00022771"/>
    </source>
</evidence>
<dbReference type="PANTHER" id="PTHR12998">
    <property type="entry name" value="TRNA:M(4)X MODIFICATION ENZYME TRM13 HOMOLOG"/>
    <property type="match status" value="1"/>
</dbReference>
<evidence type="ECO:0000259" key="14">
    <source>
        <dbReference type="PROSITE" id="PS51800"/>
    </source>
</evidence>
<sequence>MTDQQESRGSNLVAEPIPVEGKCHFYIPRKKRFCRFSQMKSTDYCAEHATVMGVNLERKRISCPLDPKHSCYEDQLQNHLKKCRRAQGELPPYYNAGINSGDSEGENVPDPKVTVLTVSTEELQDLVVKVNRLFEEHIGDIPSEILCHESLNEELSNPSLGLSALRHRKQQASLIGHMEKAHLLRDDICYVEMGAGKGQLTHWLYSAASGRQNICFVLVDRSTVRYKYDNLHKEATTSDGGSAMERIRIDIENLNLGNLLSLKQIEKAVVAFGKHLCGSATDLALRCIMETLPTCTDGKEIHEKLAKPSSPRNPGGVVIALCCHHRCTWQAYVGKAFFKSCGLSARDFQLISSMSSWATCCWKGWRLDTSQVQRSTQCQKSTGVEEKVNPESDICVKNCLDNQESKEMIDCKNYKCTQNHTKRDHAKSQTLSGHSDKSDTRAQTTKESGAKCDNTEFEDVDEKEHYGDQEEMQEMKRYVSKLSEKEREEVGRKCKHLIDYGRVMYLKAKGLNSQLKIFIENYYTPENVILIATSTSDPQQ</sequence>
<keyword evidence="7 12" id="KW-0863">Zinc-finger</keyword>
<keyword evidence="4 12" id="KW-0949">S-adenosyl-L-methionine</keyword>
<evidence type="ECO:0000256" key="13">
    <source>
        <dbReference type="SAM" id="MobiDB-lite"/>
    </source>
</evidence>
<dbReference type="EMBL" id="JBJQND010000008">
    <property type="protein sequence ID" value="KAL3868972.1"/>
    <property type="molecule type" value="Genomic_DNA"/>
</dbReference>
<dbReference type="GO" id="GO:0106050">
    <property type="term" value="F:tRNA 2'-O-methyltransferase activity"/>
    <property type="evidence" value="ECO:0007669"/>
    <property type="project" value="UniProtKB-UniRule"/>
</dbReference>
<keyword evidence="6 12" id="KW-0479">Metal-binding</keyword>
<dbReference type="Pfam" id="PF05253">
    <property type="entry name" value="zf-U11-48K"/>
    <property type="match status" value="1"/>
</dbReference>
<accession>A0ABD3W899</accession>
<dbReference type="GO" id="GO:0008033">
    <property type="term" value="P:tRNA processing"/>
    <property type="evidence" value="ECO:0007669"/>
    <property type="project" value="UniProtKB-KW"/>
</dbReference>
<evidence type="ECO:0000313" key="16">
    <source>
        <dbReference type="Proteomes" id="UP001634394"/>
    </source>
</evidence>
<dbReference type="EC" id="2.1.1.225" evidence="12"/>
<dbReference type="GO" id="GO:0008270">
    <property type="term" value="F:zinc ion binding"/>
    <property type="evidence" value="ECO:0007669"/>
    <property type="project" value="UniProtKB-KW"/>
</dbReference>
<dbReference type="GO" id="GO:0032259">
    <property type="term" value="P:methylation"/>
    <property type="evidence" value="ECO:0007669"/>
    <property type="project" value="UniProtKB-KW"/>
</dbReference>
<evidence type="ECO:0000256" key="8">
    <source>
        <dbReference type="ARBA" id="ARBA00022833"/>
    </source>
</evidence>
<organism evidence="15 16">
    <name type="scientific">Sinanodonta woodiana</name>
    <name type="common">Chinese pond mussel</name>
    <name type="synonym">Anodonta woodiana</name>
    <dbReference type="NCBI Taxonomy" id="1069815"/>
    <lineage>
        <taxon>Eukaryota</taxon>
        <taxon>Metazoa</taxon>
        <taxon>Spiralia</taxon>
        <taxon>Lophotrochozoa</taxon>
        <taxon>Mollusca</taxon>
        <taxon>Bivalvia</taxon>
        <taxon>Autobranchia</taxon>
        <taxon>Heteroconchia</taxon>
        <taxon>Palaeoheterodonta</taxon>
        <taxon>Unionida</taxon>
        <taxon>Unionoidea</taxon>
        <taxon>Unionidae</taxon>
        <taxon>Unioninae</taxon>
        <taxon>Sinanodonta</taxon>
    </lineage>
</organism>
<dbReference type="InterPro" id="IPR007871">
    <property type="entry name" value="Methyltransferase_TRM13"/>
</dbReference>
<evidence type="ECO:0000256" key="11">
    <source>
        <dbReference type="ARBA" id="ARBA00049393"/>
    </source>
</evidence>
<comment type="function">
    <text evidence="12">tRNA methylase which 2'-O-methylates cytidine(4) in tRNA(Pro) and tRNA(Gly)(GCC), and adenosine(4) in tRNA(His).</text>
</comment>
<dbReference type="InterPro" id="IPR022776">
    <property type="entry name" value="TRM13/UPF0224_CHHC_Znf_dom"/>
</dbReference>
<proteinExistence type="inferred from homology"/>
<evidence type="ECO:0000256" key="10">
    <source>
        <dbReference type="ARBA" id="ARBA00048635"/>
    </source>
</evidence>
<feature type="domain" description="CHHC U11-48K-type" evidence="14">
    <location>
        <begin position="60"/>
        <end position="87"/>
    </location>
</feature>
<comment type="catalytic activity">
    <reaction evidence="9 12">
        <text>cytidine(4) in tRNA(Pro) + S-adenosyl-L-methionine = 2'-O-methylcytidine(4) in tRNA(Pro) + S-adenosyl-L-homocysteine + H(+)</text>
        <dbReference type="Rhea" id="RHEA:32767"/>
        <dbReference type="Rhea" id="RHEA-COMP:10397"/>
        <dbReference type="Rhea" id="RHEA-COMP:10398"/>
        <dbReference type="ChEBI" id="CHEBI:15378"/>
        <dbReference type="ChEBI" id="CHEBI:57856"/>
        <dbReference type="ChEBI" id="CHEBI:59789"/>
        <dbReference type="ChEBI" id="CHEBI:74495"/>
        <dbReference type="ChEBI" id="CHEBI:82748"/>
        <dbReference type="EC" id="2.1.1.225"/>
    </reaction>
</comment>
<feature type="region of interest" description="Disordered" evidence="13">
    <location>
        <begin position="425"/>
        <end position="450"/>
    </location>
</feature>
<evidence type="ECO:0000256" key="4">
    <source>
        <dbReference type="ARBA" id="ARBA00022691"/>
    </source>
</evidence>
<dbReference type="PANTHER" id="PTHR12998:SF0">
    <property type="entry name" value="TRNA:M(4)X MODIFICATION ENZYME TRM13 HOMOLOG"/>
    <property type="match status" value="1"/>
</dbReference>
<evidence type="ECO:0000256" key="12">
    <source>
        <dbReference type="RuleBase" id="RU367103"/>
    </source>
</evidence>
<dbReference type="AlphaFoldDB" id="A0ABD3W899"/>
<comment type="catalytic activity">
    <reaction evidence="10 12">
        <text>cytidine(4) in tRNA(Gly)(GCC) + S-adenosyl-L-methionine = 2'-O-methylcytidine(4) in tRNA(Gly)(GCC) + S-adenosyl-L-homocysteine + H(+)</text>
        <dbReference type="Rhea" id="RHEA:43192"/>
        <dbReference type="Rhea" id="RHEA-COMP:10399"/>
        <dbReference type="Rhea" id="RHEA-COMP:10400"/>
        <dbReference type="ChEBI" id="CHEBI:15378"/>
        <dbReference type="ChEBI" id="CHEBI:57856"/>
        <dbReference type="ChEBI" id="CHEBI:59789"/>
        <dbReference type="ChEBI" id="CHEBI:74495"/>
        <dbReference type="ChEBI" id="CHEBI:82748"/>
        <dbReference type="EC" id="2.1.1.225"/>
    </reaction>
</comment>
<comment type="caution">
    <text evidence="15">The sequence shown here is derived from an EMBL/GenBank/DDBJ whole genome shotgun (WGS) entry which is preliminary data.</text>
</comment>
<reference evidence="15 16" key="1">
    <citation type="submission" date="2024-11" db="EMBL/GenBank/DDBJ databases">
        <title>Chromosome-level genome assembly of the freshwater bivalve Anodonta woodiana.</title>
        <authorList>
            <person name="Chen X."/>
        </authorList>
    </citation>
    <scope>NUCLEOTIDE SEQUENCE [LARGE SCALE GENOMIC DNA]</scope>
    <source>
        <strain evidence="15">MN2024</strain>
        <tissue evidence="15">Gills</tissue>
    </source>
</reference>
<dbReference type="InterPro" id="IPR039044">
    <property type="entry name" value="Trm13"/>
</dbReference>
<dbReference type="Proteomes" id="UP001634394">
    <property type="component" value="Unassembled WGS sequence"/>
</dbReference>
<comment type="similarity">
    <text evidence="1 12">Belongs to the methyltransferase TRM13 family.</text>
</comment>
<name>A0ABD3W899_SINWO</name>
<evidence type="ECO:0000256" key="1">
    <source>
        <dbReference type="ARBA" id="ARBA00005265"/>
    </source>
</evidence>
<protein>
    <recommendedName>
        <fullName evidence="12">tRNA:m(4)X modification enzyme TRM13</fullName>
        <ecNumber evidence="12">2.1.1.225</ecNumber>
    </recommendedName>
</protein>
<evidence type="ECO:0000256" key="9">
    <source>
        <dbReference type="ARBA" id="ARBA00048165"/>
    </source>
</evidence>
<evidence type="ECO:0000313" key="15">
    <source>
        <dbReference type="EMBL" id="KAL3868972.1"/>
    </source>
</evidence>
<keyword evidence="5 12" id="KW-0819">tRNA processing</keyword>
<evidence type="ECO:0000256" key="6">
    <source>
        <dbReference type="ARBA" id="ARBA00022723"/>
    </source>
</evidence>
<evidence type="ECO:0000256" key="2">
    <source>
        <dbReference type="ARBA" id="ARBA00022603"/>
    </source>
</evidence>
<gene>
    <name evidence="15" type="ORF">ACJMK2_041717</name>
</gene>
<keyword evidence="16" id="KW-1185">Reference proteome</keyword>
<keyword evidence="2 12" id="KW-0489">Methyltransferase</keyword>
<evidence type="ECO:0000256" key="3">
    <source>
        <dbReference type="ARBA" id="ARBA00022679"/>
    </source>
</evidence>
<dbReference type="Pfam" id="PF05206">
    <property type="entry name" value="TRM13"/>
    <property type="match status" value="1"/>
</dbReference>
<keyword evidence="3 12" id="KW-0808">Transferase</keyword>